<feature type="domain" description="HTH cro/C1-type" evidence="2">
    <location>
        <begin position="12"/>
        <end position="66"/>
    </location>
</feature>
<dbReference type="SMART" id="SM00530">
    <property type="entry name" value="HTH_XRE"/>
    <property type="match status" value="1"/>
</dbReference>
<dbReference type="Gene3D" id="1.10.260.40">
    <property type="entry name" value="lambda repressor-like DNA-binding domains"/>
    <property type="match status" value="1"/>
</dbReference>
<dbReference type="Pfam" id="PF01381">
    <property type="entry name" value="HTH_3"/>
    <property type="match status" value="1"/>
</dbReference>
<name>A0AA90JVN5_9ACTN</name>
<dbReference type="EMBL" id="JABXJJ020000001">
    <property type="protein sequence ID" value="MDI5967991.1"/>
    <property type="molecule type" value="Genomic_DNA"/>
</dbReference>
<reference evidence="3" key="1">
    <citation type="submission" date="2023-05" db="EMBL/GenBank/DDBJ databases">
        <title>Streptantibioticus silvisoli sp. nov., acidotolerant actinomycetes 1 from pine litter.</title>
        <authorList>
            <person name="Swiecimska M."/>
            <person name="Golinska P."/>
            <person name="Sangal V."/>
            <person name="Wachnowicz B."/>
            <person name="Goodfellow M."/>
        </authorList>
    </citation>
    <scope>NUCLEOTIDE SEQUENCE</scope>
    <source>
        <strain evidence="3">SL13</strain>
    </source>
</reference>
<sequence>MTGEAARIGQRIRTWRLKQGRSQAVIAGLVGITEDYLSRIERGRRLPTIPVLLLLARELGVEPSALLDAADSEQIPPGPDGSIDADVAACLLRAGATGEACVVTSQVLRERVDEVWQLWQTSSTRFTDAAALLPALIADVESARRRGGTEPVERRETHRCAADLYGLLRSYCRRTGSRDLGLLVADRAMRAAEDADDPVRMAAATWNLGHMLLNNDQSDGAEETVVHTIESLSRLPASREVAALIGALELVAVVAAARQRQWWRARERLSTQAFPAAERVGESNVLGTVFGPTNVQLHALSIEMEAGNASAALHVADTIETGHLPIERRFTFLLEVARCYDLDRDDAGAFVTLLDIEQMAPEDLTRSPLAREIITDLRNRSTRTYRRQISALAERVGIA</sequence>
<dbReference type="RefSeq" id="WP_271313473.1">
    <property type="nucleotide sequence ID" value="NZ_JABXJJ020000001.1"/>
</dbReference>
<dbReference type="InterPro" id="IPR010982">
    <property type="entry name" value="Lambda_DNA-bd_dom_sf"/>
</dbReference>
<evidence type="ECO:0000313" key="3">
    <source>
        <dbReference type="EMBL" id="MDI5967991.1"/>
    </source>
</evidence>
<comment type="caution">
    <text evidence="3">The sequence shown here is derived from an EMBL/GenBank/DDBJ whole genome shotgun (WGS) entry which is preliminary data.</text>
</comment>
<dbReference type="SUPFAM" id="SSF47413">
    <property type="entry name" value="lambda repressor-like DNA-binding domains"/>
    <property type="match status" value="1"/>
</dbReference>
<dbReference type="PANTHER" id="PTHR46797">
    <property type="entry name" value="HTH-TYPE TRANSCRIPTIONAL REGULATOR"/>
    <property type="match status" value="1"/>
</dbReference>
<dbReference type="GO" id="GO:0003677">
    <property type="term" value="F:DNA binding"/>
    <property type="evidence" value="ECO:0007669"/>
    <property type="project" value="UniProtKB-KW"/>
</dbReference>
<dbReference type="GO" id="GO:0003700">
    <property type="term" value="F:DNA-binding transcription factor activity"/>
    <property type="evidence" value="ECO:0007669"/>
    <property type="project" value="TreeGrafter"/>
</dbReference>
<dbReference type="GO" id="GO:0005829">
    <property type="term" value="C:cytosol"/>
    <property type="evidence" value="ECO:0007669"/>
    <property type="project" value="TreeGrafter"/>
</dbReference>
<dbReference type="InterPro" id="IPR050807">
    <property type="entry name" value="TransReg_Diox_bact_type"/>
</dbReference>
<dbReference type="InterPro" id="IPR001387">
    <property type="entry name" value="Cro/C1-type_HTH"/>
</dbReference>
<dbReference type="PANTHER" id="PTHR46797:SF1">
    <property type="entry name" value="METHYLPHOSPHONATE SYNTHASE"/>
    <property type="match status" value="1"/>
</dbReference>
<gene>
    <name evidence="3" type="ORF">POF50_001260</name>
</gene>
<dbReference type="AlphaFoldDB" id="A0AA90JVN5"/>
<evidence type="ECO:0000256" key="1">
    <source>
        <dbReference type="ARBA" id="ARBA00023125"/>
    </source>
</evidence>
<organism evidence="3">
    <name type="scientific">Streptantibioticus silvisoli</name>
    <dbReference type="NCBI Taxonomy" id="2705255"/>
    <lineage>
        <taxon>Bacteria</taxon>
        <taxon>Bacillati</taxon>
        <taxon>Actinomycetota</taxon>
        <taxon>Actinomycetes</taxon>
        <taxon>Kitasatosporales</taxon>
        <taxon>Streptomycetaceae</taxon>
        <taxon>Streptantibioticus</taxon>
    </lineage>
</organism>
<accession>A0AA90JVN5</accession>
<keyword evidence="1" id="KW-0238">DNA-binding</keyword>
<proteinExistence type="predicted"/>
<protein>
    <submittedName>
        <fullName evidence="3">Helix-turn-helix transcriptional regulator</fullName>
    </submittedName>
</protein>
<dbReference type="CDD" id="cd00093">
    <property type="entry name" value="HTH_XRE"/>
    <property type="match status" value="1"/>
</dbReference>
<evidence type="ECO:0000259" key="2">
    <source>
        <dbReference type="PROSITE" id="PS50943"/>
    </source>
</evidence>
<dbReference type="PROSITE" id="PS50943">
    <property type="entry name" value="HTH_CROC1"/>
    <property type="match status" value="1"/>
</dbReference>